<dbReference type="GO" id="GO:0070573">
    <property type="term" value="F:metallodipeptidase activity"/>
    <property type="evidence" value="ECO:0007669"/>
    <property type="project" value="InterPro"/>
</dbReference>
<dbReference type="PANTHER" id="PTHR10443">
    <property type="entry name" value="MICROSOMAL DIPEPTIDASE"/>
    <property type="match status" value="1"/>
</dbReference>
<sequence>MLNIYLAGVMFEIPHQHRMAGHTARTLESYAPRWITGGASGGVVQATSWETLNMIMSEIHRSDGKLTLCTNRADFEQRPDGSFGLFVSVEGYERDFAGDFDALYTLARLGVNTFTLSHNAQNLLCTGCNDRTEGGLTHLGKQTLKVLEDLPMMVDLVHMSRASFWDAMDLYEGDLFVSHSNCDEVCAHPRNLTDEQIVAVAERNGVVGLNAFRSYVTTNPFDATLDDLLDHAMRMYDLVGPAHIAIGADYWEANMEILTPLAVRIDPDGAHGLRDQLTATYAQGPVGIESSERLGRLLDGLAARGLSNEDVALIAGESYLKMLDRVRPSVDTRV</sequence>
<dbReference type="Pfam" id="PF01244">
    <property type="entry name" value="Peptidase_M19"/>
    <property type="match status" value="1"/>
</dbReference>
<dbReference type="PANTHER" id="PTHR10443:SF12">
    <property type="entry name" value="DIPEPTIDASE"/>
    <property type="match status" value="1"/>
</dbReference>
<gene>
    <name evidence="1" type="ORF">RW1_041_00610</name>
</gene>
<accession>X0R964</accession>
<comment type="caution">
    <text evidence="1">The sequence shown here is derived from an EMBL/GenBank/DDBJ whole genome shotgun (WGS) entry which is preliminary data.</text>
</comment>
<organism evidence="1 2">
    <name type="scientific">Rhodococcus wratislaviensis NBRC 100605</name>
    <dbReference type="NCBI Taxonomy" id="1219028"/>
    <lineage>
        <taxon>Bacteria</taxon>
        <taxon>Bacillati</taxon>
        <taxon>Actinomycetota</taxon>
        <taxon>Actinomycetes</taxon>
        <taxon>Mycobacteriales</taxon>
        <taxon>Nocardiaceae</taxon>
        <taxon>Rhodococcus</taxon>
    </lineage>
</organism>
<dbReference type="Gene3D" id="3.20.20.140">
    <property type="entry name" value="Metal-dependent hydrolases"/>
    <property type="match status" value="1"/>
</dbReference>
<dbReference type="InterPro" id="IPR032466">
    <property type="entry name" value="Metal_Hydrolase"/>
</dbReference>
<proteinExistence type="predicted"/>
<dbReference type="RefSeq" id="WP_052033411.1">
    <property type="nucleotide sequence ID" value="NZ_BAWF01000041.1"/>
</dbReference>
<reference evidence="1 2" key="1">
    <citation type="submission" date="2014-02" db="EMBL/GenBank/DDBJ databases">
        <title>Whole genome shotgun sequence of Rhodococcus wratislaviensis NBRC 100605.</title>
        <authorList>
            <person name="Hosoyama A."/>
            <person name="Tsuchikane K."/>
            <person name="Yoshida I."/>
            <person name="Ohji S."/>
            <person name="Ichikawa N."/>
            <person name="Yamazoe A."/>
            <person name="Fujita N."/>
        </authorList>
    </citation>
    <scope>NUCLEOTIDE SEQUENCE [LARGE SCALE GENOMIC DNA]</scope>
    <source>
        <strain evidence="1 2">NBRC 100605</strain>
    </source>
</reference>
<protein>
    <submittedName>
        <fullName evidence="1">Putative dipeptidase</fullName>
    </submittedName>
</protein>
<dbReference type="EMBL" id="BAWF01000041">
    <property type="protein sequence ID" value="GAF47515.1"/>
    <property type="molecule type" value="Genomic_DNA"/>
</dbReference>
<dbReference type="OrthoDB" id="9804920at2"/>
<dbReference type="AlphaFoldDB" id="X0R964"/>
<dbReference type="PROSITE" id="PS51365">
    <property type="entry name" value="RENAL_DIPEPTIDASE_2"/>
    <property type="match status" value="1"/>
</dbReference>
<dbReference type="InterPro" id="IPR008257">
    <property type="entry name" value="Pept_M19"/>
</dbReference>
<name>X0R964_RHOWR</name>
<dbReference type="SUPFAM" id="SSF51556">
    <property type="entry name" value="Metallo-dependent hydrolases"/>
    <property type="match status" value="1"/>
</dbReference>
<evidence type="ECO:0000313" key="2">
    <source>
        <dbReference type="Proteomes" id="UP000019491"/>
    </source>
</evidence>
<dbReference type="GO" id="GO:0006508">
    <property type="term" value="P:proteolysis"/>
    <property type="evidence" value="ECO:0007669"/>
    <property type="project" value="InterPro"/>
</dbReference>
<dbReference type="Proteomes" id="UP000019491">
    <property type="component" value="Unassembled WGS sequence"/>
</dbReference>
<keyword evidence="2" id="KW-1185">Reference proteome</keyword>
<evidence type="ECO:0000313" key="1">
    <source>
        <dbReference type="EMBL" id="GAF47515.1"/>
    </source>
</evidence>